<evidence type="ECO:0000313" key="2">
    <source>
        <dbReference type="Proteomes" id="UP000266721"/>
    </source>
</evidence>
<protein>
    <submittedName>
        <fullName evidence="1">Uncharacterized protein</fullName>
    </submittedName>
</protein>
<accession>A0A3L5TSH8</accession>
<dbReference type="AlphaFoldDB" id="A0A3L5TSH8"/>
<dbReference type="EMBL" id="KV586068">
    <property type="protein sequence ID" value="OPL32905.1"/>
    <property type="molecule type" value="Genomic_DNA"/>
</dbReference>
<dbReference type="Proteomes" id="UP000266721">
    <property type="component" value="Unassembled WGS sequence"/>
</dbReference>
<name>A0A3L5TSH8_MYTGA</name>
<keyword evidence="2" id="KW-1185">Reference proteome</keyword>
<organism evidence="1 2">
    <name type="scientific">Mytilus galloprovincialis</name>
    <name type="common">Mediterranean mussel</name>
    <dbReference type="NCBI Taxonomy" id="29158"/>
    <lineage>
        <taxon>Eukaryota</taxon>
        <taxon>Metazoa</taxon>
        <taxon>Spiralia</taxon>
        <taxon>Lophotrochozoa</taxon>
        <taxon>Mollusca</taxon>
        <taxon>Bivalvia</taxon>
        <taxon>Autobranchia</taxon>
        <taxon>Pteriomorphia</taxon>
        <taxon>Mytilida</taxon>
        <taxon>Mytiloidea</taxon>
        <taxon>Mytilidae</taxon>
        <taxon>Mytilinae</taxon>
        <taxon>Mytilus</taxon>
    </lineage>
</organism>
<comment type="caution">
    <text evidence="1">The sequence shown here is derived from an EMBL/GenBank/DDBJ whole genome shotgun (WGS) entry which is preliminary data.</text>
</comment>
<feature type="non-terminal residue" evidence="1">
    <location>
        <position position="1"/>
    </location>
</feature>
<evidence type="ECO:0000313" key="1">
    <source>
        <dbReference type="EMBL" id="OPL32905.1"/>
    </source>
</evidence>
<gene>
    <name evidence="1" type="ORF">AM593_10178</name>
</gene>
<reference evidence="1 2" key="1">
    <citation type="journal article" date="2016" name="PLoS ONE">
        <title>A First Insight into the Genome of the Filter-Feeder Mussel Mytilus galloprovincialis.</title>
        <authorList>
            <person name="Murgarella M."/>
            <person name="Puiu D."/>
            <person name="Novoa B."/>
            <person name="Figueras A."/>
            <person name="Posada D."/>
            <person name="Canchaya C."/>
        </authorList>
    </citation>
    <scope>NUCLEOTIDE SEQUENCE [LARGE SCALE GENOMIC DNA]</scope>
    <source>
        <tissue evidence="1">Muscle</tissue>
    </source>
</reference>
<proteinExistence type="predicted"/>
<sequence>MSFPSCTIRDVAETLIKSNFTSNIPQGFDILTCVPVERSNLFEITIKYNITWMPAYTNLASTEAMALETRLVQEIITYSGNTSAYFESLKVIELREGSVIAVFQLKYYNVVQLRTSEVKSGTVQMILQVRGDPKTEFDLLKVADPDSVIVKSKTALSVSQILHAVGQLIFTSSASSEDIWFPNNFNKNQTTDVCAVISENIVFPDACGMVWLSVYNKTNIDQDFLCSIYEIYLGCIQSAQEEKTGKECKRTSLASWIPNIILAFLPNIKDTQLRACSSKIS</sequence>